<dbReference type="InterPro" id="IPR023780">
    <property type="entry name" value="Chromo_domain"/>
</dbReference>
<dbReference type="PANTHER" id="PTHR22812">
    <property type="entry name" value="CHROMOBOX PROTEIN"/>
    <property type="match status" value="1"/>
</dbReference>
<evidence type="ECO:0000256" key="4">
    <source>
        <dbReference type="SAM" id="MobiDB-lite"/>
    </source>
</evidence>
<comment type="subunit">
    <text evidence="2">Component of the NuA4 histone acetyltransferase complex.</text>
</comment>
<name>A0A5M8PXL1_9LECA</name>
<evidence type="ECO:0000313" key="7">
    <source>
        <dbReference type="Proteomes" id="UP000324767"/>
    </source>
</evidence>
<feature type="domain" description="Chromo" evidence="5">
    <location>
        <begin position="72"/>
        <end position="134"/>
    </location>
</feature>
<comment type="subcellular location">
    <subcellularLocation>
        <location evidence="1">Nucleus</location>
    </subcellularLocation>
</comment>
<dbReference type="Proteomes" id="UP000324767">
    <property type="component" value="Unassembled WGS sequence"/>
</dbReference>
<dbReference type="InterPro" id="IPR000953">
    <property type="entry name" value="Chromo/chromo_shadow_dom"/>
</dbReference>
<feature type="region of interest" description="Disordered" evidence="4">
    <location>
        <begin position="1"/>
        <end position="70"/>
    </location>
</feature>
<evidence type="ECO:0000259" key="5">
    <source>
        <dbReference type="PROSITE" id="PS50013"/>
    </source>
</evidence>
<dbReference type="InterPro" id="IPR008251">
    <property type="entry name" value="Chromo_shadow_dom"/>
</dbReference>
<evidence type="ECO:0000256" key="3">
    <source>
        <dbReference type="ARBA" id="ARBA00023242"/>
    </source>
</evidence>
<reference evidence="6 7" key="1">
    <citation type="submission" date="2019-09" db="EMBL/GenBank/DDBJ databases">
        <title>The hologenome of the rock-dwelling lichen Lasallia pustulata.</title>
        <authorList>
            <person name="Greshake Tzovaras B."/>
            <person name="Segers F."/>
            <person name="Bicker A."/>
            <person name="Dal Grande F."/>
            <person name="Otte J."/>
            <person name="Hankeln T."/>
            <person name="Schmitt I."/>
            <person name="Ebersberger I."/>
        </authorList>
    </citation>
    <scope>NUCLEOTIDE SEQUENCE [LARGE SCALE GENOMIC DNA]</scope>
    <source>
        <strain evidence="6">A1-1</strain>
    </source>
</reference>
<accession>A0A5M8PXL1</accession>
<evidence type="ECO:0000256" key="1">
    <source>
        <dbReference type="ARBA" id="ARBA00004123"/>
    </source>
</evidence>
<dbReference type="InterPro" id="IPR016197">
    <property type="entry name" value="Chromo-like_dom_sf"/>
</dbReference>
<dbReference type="Pfam" id="PF00385">
    <property type="entry name" value="Chromo"/>
    <property type="match status" value="1"/>
</dbReference>
<feature type="compositionally biased region" description="Basic and acidic residues" evidence="4">
    <location>
        <begin position="36"/>
        <end position="48"/>
    </location>
</feature>
<feature type="region of interest" description="Disordered" evidence="4">
    <location>
        <begin position="127"/>
        <end position="198"/>
    </location>
</feature>
<dbReference type="PROSITE" id="PS50013">
    <property type="entry name" value="CHROMO_2"/>
    <property type="match status" value="1"/>
</dbReference>
<dbReference type="OrthoDB" id="433924at2759"/>
<evidence type="ECO:0000256" key="2">
    <source>
        <dbReference type="ARBA" id="ARBA00011353"/>
    </source>
</evidence>
<proteinExistence type="predicted"/>
<dbReference type="GO" id="GO:0005634">
    <property type="term" value="C:nucleus"/>
    <property type="evidence" value="ECO:0007669"/>
    <property type="project" value="UniProtKB-SubCell"/>
</dbReference>
<keyword evidence="3" id="KW-0539">Nucleus</keyword>
<feature type="compositionally biased region" description="Acidic residues" evidence="4">
    <location>
        <begin position="55"/>
        <end position="70"/>
    </location>
</feature>
<organism evidence="6 7">
    <name type="scientific">Lasallia pustulata</name>
    <dbReference type="NCBI Taxonomy" id="136370"/>
    <lineage>
        <taxon>Eukaryota</taxon>
        <taxon>Fungi</taxon>
        <taxon>Dikarya</taxon>
        <taxon>Ascomycota</taxon>
        <taxon>Pezizomycotina</taxon>
        <taxon>Lecanoromycetes</taxon>
        <taxon>OSLEUM clade</taxon>
        <taxon>Umbilicariomycetidae</taxon>
        <taxon>Umbilicariales</taxon>
        <taxon>Umbilicariaceae</taxon>
        <taxon>Lasallia</taxon>
    </lineage>
</organism>
<evidence type="ECO:0000313" key="6">
    <source>
        <dbReference type="EMBL" id="KAA6413423.1"/>
    </source>
</evidence>
<dbReference type="SUPFAM" id="SSF54160">
    <property type="entry name" value="Chromo domain-like"/>
    <property type="match status" value="2"/>
</dbReference>
<dbReference type="EMBL" id="VXIT01000004">
    <property type="protein sequence ID" value="KAA6413423.1"/>
    <property type="molecule type" value="Genomic_DNA"/>
</dbReference>
<protein>
    <recommendedName>
        <fullName evidence="5">Chromo domain-containing protein</fullName>
    </recommendedName>
</protein>
<sequence length="275" mass="31351">MPPPVIDSDSESVAEEIPHHKTEPSEQVQEELEDAVPVKEEFTAKENGDNGADNVGDDDGEDDENDDDSEVYIVEAILNHDASFEDRQIRYEIKWKGYEKKSERTWEIEENLSGASELLQEYWEKIGGKPTAIKGTKKRGRQSTGEAMTPDTSKKPKTAPKTERKSLGTKKSRQSLPDVSLVGTEAPEEGWKPPEGSWEDHIQSVETVEKDDDDNLWAYVIWNHRTSEGKFIRSRHPADKGERSCYEKCPKRMLQFYQRHLVFTEGKARRMNGGI</sequence>
<gene>
    <name evidence="6" type="ORF">FRX48_03169</name>
</gene>
<dbReference type="Pfam" id="PF01393">
    <property type="entry name" value="Chromo_shadow"/>
    <property type="match status" value="1"/>
</dbReference>
<dbReference type="GO" id="GO:0006338">
    <property type="term" value="P:chromatin remodeling"/>
    <property type="evidence" value="ECO:0007669"/>
    <property type="project" value="UniProtKB-ARBA"/>
</dbReference>
<dbReference type="SMART" id="SM00298">
    <property type="entry name" value="CHROMO"/>
    <property type="match status" value="1"/>
</dbReference>
<dbReference type="AlphaFoldDB" id="A0A5M8PXL1"/>
<comment type="caution">
    <text evidence="6">The sequence shown here is derived from an EMBL/GenBank/DDBJ whole genome shotgun (WGS) entry which is preliminary data.</text>
</comment>
<dbReference type="Gene3D" id="2.40.50.40">
    <property type="match status" value="2"/>
</dbReference>
<dbReference type="InterPro" id="IPR051219">
    <property type="entry name" value="Heterochromatin_chromo-domain"/>
</dbReference>